<dbReference type="Proteomes" id="UP000655830">
    <property type="component" value="Unassembled WGS sequence"/>
</dbReference>
<dbReference type="AlphaFoldDB" id="A0A926EKV7"/>
<evidence type="ECO:0000313" key="2">
    <source>
        <dbReference type="Proteomes" id="UP000655830"/>
    </source>
</evidence>
<comment type="caution">
    <text evidence="1">The sequence shown here is derived from an EMBL/GenBank/DDBJ whole genome shotgun (WGS) entry which is preliminary data.</text>
</comment>
<accession>A0A926EKV7</accession>
<proteinExistence type="predicted"/>
<reference evidence="1" key="1">
    <citation type="submission" date="2020-08" db="EMBL/GenBank/DDBJ databases">
        <title>Genome public.</title>
        <authorList>
            <person name="Liu C."/>
            <person name="Sun Q."/>
        </authorList>
    </citation>
    <scope>NUCLEOTIDE SEQUENCE</scope>
    <source>
        <strain evidence="1">NSJ-12</strain>
    </source>
</reference>
<evidence type="ECO:0000313" key="1">
    <source>
        <dbReference type="EMBL" id="MBC8579962.1"/>
    </source>
</evidence>
<organism evidence="1 2">
    <name type="scientific">Zhenhengia yiwuensis</name>
    <dbReference type="NCBI Taxonomy" id="2763666"/>
    <lineage>
        <taxon>Bacteria</taxon>
        <taxon>Bacillati</taxon>
        <taxon>Bacillota</taxon>
        <taxon>Clostridia</taxon>
        <taxon>Lachnospirales</taxon>
        <taxon>Lachnospiraceae</taxon>
        <taxon>Zhenhengia</taxon>
    </lineage>
</organism>
<dbReference type="RefSeq" id="WP_249332859.1">
    <property type="nucleotide sequence ID" value="NZ_JACRSY010000015.1"/>
</dbReference>
<protein>
    <submittedName>
        <fullName evidence="1">ImmA/IrrE family metallo-endopeptidase</fullName>
    </submittedName>
</protein>
<sequence length="158" mass="18499">MYLHEYLLDEGHKLGLDIREKKLHSNSEALCKGRKIALNSHILKTSVQKRCYLSEEIWHAKATVGNITDIRNINNLKQERFARKCSFNDLVPPDKIVQGLLNYCLNLQDMCEYLHVTENYFCEAIDYYKQKHGLYYRCKDYTLYFEPLSVIGSSKGVI</sequence>
<dbReference type="EMBL" id="JACRSY010000015">
    <property type="protein sequence ID" value="MBC8579962.1"/>
    <property type="molecule type" value="Genomic_DNA"/>
</dbReference>
<name>A0A926EKV7_9FIRM</name>
<keyword evidence="2" id="KW-1185">Reference proteome</keyword>
<gene>
    <name evidence="1" type="ORF">H8718_10535</name>
</gene>